<accession>A0A078M3G4</accession>
<reference evidence="1" key="1">
    <citation type="submission" date="2014-07" db="EMBL/GenBank/DDBJ databases">
        <authorList>
            <person name="Urmite Genomes Urmite Genomes"/>
        </authorList>
    </citation>
    <scope>NUCLEOTIDE SEQUENCE</scope>
    <source>
        <strain evidence="1">13S34_air</strain>
    </source>
</reference>
<gene>
    <name evidence="1" type="ORF">BN1050_00287</name>
</gene>
<dbReference type="EMBL" id="LN483073">
    <property type="protein sequence ID" value="CDZ99777.1"/>
    <property type="molecule type" value="Genomic_DNA"/>
</dbReference>
<dbReference type="HOGENOM" id="CLU_069995_0_0_9"/>
<protein>
    <recommendedName>
        <fullName evidence="2">Tetratricopeptide repeat protein</fullName>
    </recommendedName>
</protein>
<dbReference type="InterPro" id="IPR011990">
    <property type="entry name" value="TPR-like_helical_dom_sf"/>
</dbReference>
<sequence length="307" mass="35913">MKQQKVIAFPGMIYRAYDHMENYEYDKAIKIFDQVVQHQELNAKEALVYAFALSEVKRYQEAKVICENLMESPTDEYWDVVELYIKVSMQLKNYQQVEKFITTLIDDKAVPKERYDRFSQLHSLNTKIAQQDMAFSPKIADFFEREVPAQIAQLYEWQTVAVAKHQDFIVAIIEHQKAHPMVQSLALLLLVEQKLTATVTLEKLGQQCTVHTNNLQLPTQMPQYKYIASFLEDALMQNPTALEMANQLLVKHAIMTYPLEWQPFAEDDIAIGYKQFIEELFGKVQEVDVEVQQYLHQLEEISMLYDV</sequence>
<dbReference type="SUPFAM" id="SSF116965">
    <property type="entry name" value="Hypothetical protein MPN330"/>
    <property type="match status" value="1"/>
</dbReference>
<name>A0A078M3G4_9BACL</name>
<proteinExistence type="predicted"/>
<dbReference type="Gene3D" id="1.25.40.10">
    <property type="entry name" value="Tetratricopeptide repeat domain"/>
    <property type="match status" value="1"/>
</dbReference>
<dbReference type="SUPFAM" id="SSF48452">
    <property type="entry name" value="TPR-like"/>
    <property type="match status" value="1"/>
</dbReference>
<evidence type="ECO:0000313" key="1">
    <source>
        <dbReference type="EMBL" id="CDZ99777.1"/>
    </source>
</evidence>
<evidence type="ECO:0008006" key="2">
    <source>
        <dbReference type="Google" id="ProtNLM"/>
    </source>
</evidence>
<organism evidence="1">
    <name type="scientific">Metalysinibacillus saudimassiliensis</name>
    <dbReference type="NCBI Taxonomy" id="1461583"/>
    <lineage>
        <taxon>Bacteria</taxon>
        <taxon>Bacillati</taxon>
        <taxon>Bacillota</taxon>
        <taxon>Bacilli</taxon>
        <taxon>Bacillales</taxon>
        <taxon>Caryophanaceae</taxon>
        <taxon>Metalysinibacillus</taxon>
    </lineage>
</organism>
<dbReference type="PATRIC" id="fig|1461583.4.peg.263"/>
<dbReference type="AlphaFoldDB" id="A0A078M3G4"/>